<dbReference type="Pfam" id="PF03217">
    <property type="entry name" value="SlpA"/>
    <property type="match status" value="2"/>
</dbReference>
<feature type="domain" description="Pesticidal crystal protein Cry22Aa Ig-like" evidence="3">
    <location>
        <begin position="355"/>
        <end position="423"/>
    </location>
</feature>
<evidence type="ECO:0000259" key="2">
    <source>
        <dbReference type="Pfam" id="PF03217"/>
    </source>
</evidence>
<comment type="caution">
    <text evidence="4">The sequence shown here is derived from an EMBL/GenBank/DDBJ whole genome shotgun (WGS) entry which is preliminary data.</text>
</comment>
<dbReference type="InterPro" id="IPR024968">
    <property type="entry name" value="SlpA_C_lactobacillus"/>
</dbReference>
<evidence type="ECO:0008006" key="6">
    <source>
        <dbReference type="Google" id="ProtNLM"/>
    </source>
</evidence>
<protein>
    <recommendedName>
        <fullName evidence="6">DUF5011 domain-containing protein</fullName>
    </recommendedName>
</protein>
<feature type="domain" description="S-layer protein C-terminal" evidence="2">
    <location>
        <begin position="581"/>
        <end position="629"/>
    </location>
</feature>
<dbReference type="Pfam" id="PF16403">
    <property type="entry name" value="Bact_surface_Ig-like"/>
    <property type="match status" value="1"/>
</dbReference>
<dbReference type="STRING" id="1423792.FD09_GL000593"/>
<dbReference type="Proteomes" id="UP000051330">
    <property type="component" value="Unassembled WGS sequence"/>
</dbReference>
<evidence type="ECO:0000256" key="1">
    <source>
        <dbReference type="SAM" id="Coils"/>
    </source>
</evidence>
<dbReference type="EMBL" id="AZEC01000011">
    <property type="protein sequence ID" value="KRL11671.1"/>
    <property type="molecule type" value="Genomic_DNA"/>
</dbReference>
<evidence type="ECO:0000313" key="5">
    <source>
        <dbReference type="Proteomes" id="UP000051330"/>
    </source>
</evidence>
<dbReference type="PATRIC" id="fig|1423792.3.peg.605"/>
<dbReference type="Gene3D" id="2.60.40.10">
    <property type="entry name" value="Immunoglobulins"/>
    <property type="match status" value="1"/>
</dbReference>
<accession>A0A0R1MU10</accession>
<keyword evidence="5" id="KW-1185">Reference proteome</keyword>
<name>A0A0R1MU10_9LACO</name>
<proteinExistence type="predicted"/>
<keyword evidence="1" id="KW-0175">Coiled coil</keyword>
<evidence type="ECO:0000313" key="4">
    <source>
        <dbReference type="EMBL" id="KRL11671.1"/>
    </source>
</evidence>
<dbReference type="RefSeq" id="WP_057821357.1">
    <property type="nucleotide sequence ID" value="NZ_AZEC01000011.1"/>
</dbReference>
<dbReference type="InterPro" id="IPR013783">
    <property type="entry name" value="Ig-like_fold"/>
</dbReference>
<feature type="coiled-coil region" evidence="1">
    <location>
        <begin position="1"/>
        <end position="28"/>
    </location>
</feature>
<sequence>MTAANEAFAEANKAIEDATAKLDVLANQAKPLLIKKEAVLKHYNDLIKERDTYPEGSAMWNDRNHNAELAMQQITAPFALNDQIKKITDQEDAINQDIVTKLDPAFDDAKANQTTKQDAVTNATNDYNHEVSIQQPKIDQANKDITSANDAFGKMQGAVDYAKNALDQAKSARQSIMDTIAQGEDAHTDATNKIQAEGGLMDQKSATQVDLAKAQDQLAGYDVGVADAKAGNPEKDDSAIDGSSDYKGTYHLGYAAQKAESARTDLQTAINKGKDLIQNHAGEYTADSIAKLQQAVTAGQGVLDNADATTKALTDATTVINNAISALAKKPGTPVTPPVTYPTPEFDYAGGFVKDPTINQGATFDPNAGISAWTDSSKTTAIPAADWTVTGSVDVNKPGTYTLTYTIKNGYNQTATLTRTITVKAGESTGIKFNDIDKVIYVQASNASQYSYDANTGKFSKSDALASLAMASGWKTGRQAITVDGVTYYQVGANGWLNGIDVTTARMVEEAGILSVTNGAGAQTVNNAADGKSVKTLNSGSAWKYFASANGYYLVANNEWVKGDDVRTVAVAAQGTFKAGNNGAALYDEAGNAAGRTLGANTAWKVNGLKYIGGQAYYQVATHLYVKAAAGAQVYTTGNQPVQLFNRDGNAIGSVLGARTSWKVSSVYSHQGHVYYQVATNQFVRVY</sequence>
<dbReference type="Gene3D" id="1.20.1270.90">
    <property type="entry name" value="AF1782-like"/>
    <property type="match status" value="1"/>
</dbReference>
<reference evidence="4 5" key="1">
    <citation type="journal article" date="2015" name="Genome Announc.">
        <title>Expanding the biotechnology potential of lactobacilli through comparative genomics of 213 strains and associated genera.</title>
        <authorList>
            <person name="Sun Z."/>
            <person name="Harris H.M."/>
            <person name="McCann A."/>
            <person name="Guo C."/>
            <person name="Argimon S."/>
            <person name="Zhang W."/>
            <person name="Yang X."/>
            <person name="Jeffery I.B."/>
            <person name="Cooney J.C."/>
            <person name="Kagawa T.F."/>
            <person name="Liu W."/>
            <person name="Song Y."/>
            <person name="Salvetti E."/>
            <person name="Wrobel A."/>
            <person name="Rasinkangas P."/>
            <person name="Parkhill J."/>
            <person name="Rea M.C."/>
            <person name="O'Sullivan O."/>
            <person name="Ritari J."/>
            <person name="Douillard F.P."/>
            <person name="Paul Ross R."/>
            <person name="Yang R."/>
            <person name="Briner A.E."/>
            <person name="Felis G.E."/>
            <person name="de Vos W.M."/>
            <person name="Barrangou R."/>
            <person name="Klaenhammer T.R."/>
            <person name="Caufield P.W."/>
            <person name="Cui Y."/>
            <person name="Zhang H."/>
            <person name="O'Toole P.W."/>
        </authorList>
    </citation>
    <scope>NUCLEOTIDE SEQUENCE [LARGE SCALE GENOMIC DNA]</scope>
    <source>
        <strain evidence="4 5">DSM 12744</strain>
    </source>
</reference>
<organism evidence="4 5">
    <name type="scientific">Schleiferilactobacillus perolens DSM 12744</name>
    <dbReference type="NCBI Taxonomy" id="1423792"/>
    <lineage>
        <taxon>Bacteria</taxon>
        <taxon>Bacillati</taxon>
        <taxon>Bacillota</taxon>
        <taxon>Bacilli</taxon>
        <taxon>Lactobacillales</taxon>
        <taxon>Lactobacillaceae</taxon>
        <taxon>Schleiferilactobacillus</taxon>
    </lineage>
</organism>
<evidence type="ECO:0000259" key="3">
    <source>
        <dbReference type="Pfam" id="PF16403"/>
    </source>
</evidence>
<dbReference type="AlphaFoldDB" id="A0A0R1MU10"/>
<gene>
    <name evidence="4" type="ORF">FD09_GL000593</name>
</gene>
<dbReference type="InterPro" id="IPR032179">
    <property type="entry name" value="Cry22Aa_Ig-like"/>
</dbReference>
<feature type="domain" description="S-layer protein C-terminal" evidence="2">
    <location>
        <begin position="450"/>
        <end position="495"/>
    </location>
</feature>
<dbReference type="OrthoDB" id="2269930at2"/>